<keyword evidence="5 6" id="KW-0472">Membrane</keyword>
<evidence type="ECO:0000313" key="10">
    <source>
        <dbReference type="Proteomes" id="UP000183039"/>
    </source>
</evidence>
<name>A0A0S3KD80_9ENTE</name>
<dbReference type="AlphaFoldDB" id="A0A0S3KD80"/>
<keyword evidence="6" id="KW-1003">Cell membrane</keyword>
<reference evidence="7 9" key="2">
    <citation type="submission" date="2015-12" db="EMBL/GenBank/DDBJ databases">
        <authorList>
            <person name="Lauer A."/>
            <person name="Humrighouse B."/>
            <person name="Loparev V."/>
            <person name="Shewmaker P.L."/>
            <person name="Whitney A.M."/>
            <person name="McLaughlin R.W."/>
        </authorList>
    </citation>
    <scope>NUCLEOTIDE SEQUENCE [LARGE SCALE GENOMIC DNA]</scope>
    <source>
        <strain evidence="7 9">LMG 23085</strain>
    </source>
</reference>
<keyword evidence="3 6" id="KW-0812">Transmembrane</keyword>
<dbReference type="PANTHER" id="PTHR43701:SF2">
    <property type="entry name" value="MEMBRANE TRANSPORTER PROTEIN YJNA-RELATED"/>
    <property type="match status" value="1"/>
</dbReference>
<comment type="similarity">
    <text evidence="2 6">Belongs to the 4-toluene sulfonate uptake permease (TSUP) (TC 2.A.102) family.</text>
</comment>
<evidence type="ECO:0000256" key="3">
    <source>
        <dbReference type="ARBA" id="ARBA00022692"/>
    </source>
</evidence>
<accession>A0A0S3KD80</accession>
<sequence length="261" mass="28272">MYIGIIYFIVIILANTVGAISGMGGGVIIKPVLDTLHFHPLAAISFYSSVAVFTMSIVSTLRQLKNGLKLQMPIAVLVSLGSVIGGISGNSVFESLLRLFSDEKYVQLIQIILTIVTLVFAYFYTKIGNERSLRLSRPIWYVIVGLFLGFISTLLGIGGGPINVALLMLCFGIPIKEATVYSIITIFFSQAAKLFTIAQTTGFGRFDLAILLYVIPAAILGGFVGALISGKVSSERVTQVFQLVILLVLLLNLWNGVQLFI</sequence>
<feature type="transmembrane region" description="Helical" evidence="6">
    <location>
        <begin position="240"/>
        <end position="260"/>
    </location>
</feature>
<evidence type="ECO:0000313" key="9">
    <source>
        <dbReference type="Proteomes" id="UP000065511"/>
    </source>
</evidence>
<dbReference type="Proteomes" id="UP000065511">
    <property type="component" value="Chromosome"/>
</dbReference>
<evidence type="ECO:0000313" key="7">
    <source>
        <dbReference type="EMBL" id="ALS02251.1"/>
    </source>
</evidence>
<gene>
    <name evidence="7" type="ORF">ATZ33_12910</name>
    <name evidence="8" type="ORF">RV15_GL003183</name>
</gene>
<protein>
    <recommendedName>
        <fullName evidence="6">Probable membrane transporter protein</fullName>
    </recommendedName>
</protein>
<feature type="transmembrane region" description="Helical" evidence="6">
    <location>
        <begin position="73"/>
        <end position="93"/>
    </location>
</feature>
<evidence type="ECO:0000256" key="1">
    <source>
        <dbReference type="ARBA" id="ARBA00004141"/>
    </source>
</evidence>
<evidence type="ECO:0000256" key="4">
    <source>
        <dbReference type="ARBA" id="ARBA00022989"/>
    </source>
</evidence>
<dbReference type="EMBL" id="CP013614">
    <property type="protein sequence ID" value="ALS02251.1"/>
    <property type="molecule type" value="Genomic_DNA"/>
</dbReference>
<evidence type="ECO:0000256" key="2">
    <source>
        <dbReference type="ARBA" id="ARBA00009142"/>
    </source>
</evidence>
<feature type="transmembrane region" description="Helical" evidence="6">
    <location>
        <begin position="139"/>
        <end position="158"/>
    </location>
</feature>
<dbReference type="GO" id="GO:0005886">
    <property type="term" value="C:plasma membrane"/>
    <property type="evidence" value="ECO:0007669"/>
    <property type="project" value="UniProtKB-SubCell"/>
</dbReference>
<dbReference type="RefSeq" id="WP_071877124.1">
    <property type="nucleotide sequence ID" value="NZ_JXLC01000006.1"/>
</dbReference>
<dbReference type="OrthoDB" id="3181470at2"/>
<feature type="transmembrane region" description="Helical" evidence="6">
    <location>
        <begin position="208"/>
        <end position="228"/>
    </location>
</feature>
<proteinExistence type="inferred from homology"/>
<feature type="transmembrane region" description="Helical" evidence="6">
    <location>
        <begin position="41"/>
        <end position="61"/>
    </location>
</feature>
<feature type="transmembrane region" description="Helical" evidence="6">
    <location>
        <begin position="7"/>
        <end position="29"/>
    </location>
</feature>
<evidence type="ECO:0000256" key="5">
    <source>
        <dbReference type="ARBA" id="ARBA00023136"/>
    </source>
</evidence>
<keyword evidence="4 6" id="KW-1133">Transmembrane helix</keyword>
<feature type="transmembrane region" description="Helical" evidence="6">
    <location>
        <begin position="164"/>
        <end position="188"/>
    </location>
</feature>
<feature type="transmembrane region" description="Helical" evidence="6">
    <location>
        <begin position="105"/>
        <end position="127"/>
    </location>
</feature>
<reference evidence="8 10" key="1">
    <citation type="submission" date="2014-12" db="EMBL/GenBank/DDBJ databases">
        <title>Draft genome sequences of 29 type strains of Enterococci.</title>
        <authorList>
            <person name="Zhong Z."/>
            <person name="Sun Z."/>
            <person name="Liu W."/>
            <person name="Zhang W."/>
            <person name="Zhang H."/>
        </authorList>
    </citation>
    <scope>NUCLEOTIDE SEQUENCE [LARGE SCALE GENOMIC DNA]</scope>
    <source>
        <strain evidence="8 10">DSM 22801</strain>
    </source>
</reference>
<dbReference type="Proteomes" id="UP000183039">
    <property type="component" value="Unassembled WGS sequence"/>
</dbReference>
<evidence type="ECO:0000256" key="6">
    <source>
        <dbReference type="RuleBase" id="RU363041"/>
    </source>
</evidence>
<dbReference type="InterPro" id="IPR002781">
    <property type="entry name" value="TM_pro_TauE-like"/>
</dbReference>
<dbReference type="InterPro" id="IPR051598">
    <property type="entry name" value="TSUP/Inactive_protease-like"/>
</dbReference>
<dbReference type="PANTHER" id="PTHR43701">
    <property type="entry name" value="MEMBRANE TRANSPORTER PROTEIN MJ0441-RELATED"/>
    <property type="match status" value="1"/>
</dbReference>
<organism evidence="8 10">
    <name type="scientific">Enterococcus silesiacus</name>
    <dbReference type="NCBI Taxonomy" id="332949"/>
    <lineage>
        <taxon>Bacteria</taxon>
        <taxon>Bacillati</taxon>
        <taxon>Bacillota</taxon>
        <taxon>Bacilli</taxon>
        <taxon>Lactobacillales</taxon>
        <taxon>Enterococcaceae</taxon>
        <taxon>Enterococcus</taxon>
    </lineage>
</organism>
<dbReference type="Pfam" id="PF01925">
    <property type="entry name" value="TauE"/>
    <property type="match status" value="1"/>
</dbReference>
<dbReference type="KEGG" id="ess:ATZ33_12910"/>
<evidence type="ECO:0000313" key="8">
    <source>
        <dbReference type="EMBL" id="OJG92390.1"/>
    </source>
</evidence>
<dbReference type="EMBL" id="JXLC01000006">
    <property type="protein sequence ID" value="OJG92390.1"/>
    <property type="molecule type" value="Genomic_DNA"/>
</dbReference>
<keyword evidence="9" id="KW-1185">Reference proteome</keyword>
<comment type="subcellular location">
    <subcellularLocation>
        <location evidence="6">Cell membrane</location>
        <topology evidence="6">Multi-pass membrane protein</topology>
    </subcellularLocation>
    <subcellularLocation>
        <location evidence="1">Membrane</location>
        <topology evidence="1">Multi-pass membrane protein</topology>
    </subcellularLocation>
</comment>